<gene>
    <name evidence="11" type="ORF">MKW98_017769</name>
</gene>
<evidence type="ECO:0000256" key="9">
    <source>
        <dbReference type="ARBA" id="ARBA00023136"/>
    </source>
</evidence>
<keyword evidence="8" id="KW-1133">Transmembrane helix</keyword>
<dbReference type="PANTHER" id="PTHR47984:SF4">
    <property type="entry name" value="OS01G0631700 PROTEIN"/>
    <property type="match status" value="1"/>
</dbReference>
<keyword evidence="9" id="KW-0472">Membrane</keyword>
<evidence type="ECO:0000256" key="4">
    <source>
        <dbReference type="ARBA" id="ARBA00022692"/>
    </source>
</evidence>
<dbReference type="EMBL" id="JAJJMB010002020">
    <property type="protein sequence ID" value="KAI3953945.1"/>
    <property type="molecule type" value="Genomic_DNA"/>
</dbReference>
<protein>
    <recommendedName>
        <fullName evidence="10">Protein kinase domain-containing protein</fullName>
    </recommendedName>
</protein>
<dbReference type="GO" id="GO:0016020">
    <property type="term" value="C:membrane"/>
    <property type="evidence" value="ECO:0007669"/>
    <property type="project" value="UniProtKB-SubCell"/>
</dbReference>
<evidence type="ECO:0000313" key="12">
    <source>
        <dbReference type="Proteomes" id="UP001202328"/>
    </source>
</evidence>
<evidence type="ECO:0000259" key="10">
    <source>
        <dbReference type="PROSITE" id="PS50011"/>
    </source>
</evidence>
<keyword evidence="2" id="KW-0597">Phosphoprotein</keyword>
<dbReference type="AlphaFoldDB" id="A0AAD4XV59"/>
<feature type="non-terminal residue" evidence="11">
    <location>
        <position position="1"/>
    </location>
</feature>
<keyword evidence="12" id="KW-1185">Reference proteome</keyword>
<name>A0AAD4XV59_9MAGN</name>
<reference evidence="11" key="1">
    <citation type="submission" date="2022-04" db="EMBL/GenBank/DDBJ databases">
        <title>A functionally conserved STORR gene fusion in Papaver species that diverged 16.8 million years ago.</title>
        <authorList>
            <person name="Catania T."/>
        </authorList>
    </citation>
    <scope>NUCLEOTIDE SEQUENCE</scope>
    <source>
        <strain evidence="11">S-188037</strain>
    </source>
</reference>
<dbReference type="GO" id="GO:0005524">
    <property type="term" value="F:ATP binding"/>
    <property type="evidence" value="ECO:0007669"/>
    <property type="project" value="UniProtKB-KW"/>
</dbReference>
<evidence type="ECO:0000313" key="11">
    <source>
        <dbReference type="EMBL" id="KAI3953945.1"/>
    </source>
</evidence>
<evidence type="ECO:0000256" key="1">
    <source>
        <dbReference type="ARBA" id="ARBA00004167"/>
    </source>
</evidence>
<evidence type="ECO:0000256" key="8">
    <source>
        <dbReference type="ARBA" id="ARBA00022989"/>
    </source>
</evidence>
<dbReference type="InterPro" id="IPR011009">
    <property type="entry name" value="Kinase-like_dom_sf"/>
</dbReference>
<comment type="subcellular location">
    <subcellularLocation>
        <location evidence="1">Membrane</location>
        <topology evidence="1">Single-pass membrane protein</topology>
    </subcellularLocation>
</comment>
<dbReference type="PROSITE" id="PS50011">
    <property type="entry name" value="PROTEIN_KINASE_DOM"/>
    <property type="match status" value="1"/>
</dbReference>
<evidence type="ECO:0000256" key="3">
    <source>
        <dbReference type="ARBA" id="ARBA00022679"/>
    </source>
</evidence>
<dbReference type="PANTHER" id="PTHR47984">
    <property type="entry name" value="OS01G0323000 PROTEIN"/>
    <property type="match status" value="1"/>
</dbReference>
<keyword evidence="3" id="KW-0808">Transferase</keyword>
<evidence type="ECO:0000256" key="2">
    <source>
        <dbReference type="ARBA" id="ARBA00022553"/>
    </source>
</evidence>
<dbReference type="Proteomes" id="UP001202328">
    <property type="component" value="Unassembled WGS sequence"/>
</dbReference>
<dbReference type="SUPFAM" id="SSF56112">
    <property type="entry name" value="Protein kinase-like (PK-like)"/>
    <property type="match status" value="1"/>
</dbReference>
<sequence length="116" mass="12846">YLETGRATEKSDIYSFGVLLLELIAGKRPNDSAFVKRGLNIVGWMNTLVGENQIEDIVDSECTDADIATLEAILVIAARCTDANPDDRPSMNQVFQMLEEVTSPCPSEFYESHSDE</sequence>
<organism evidence="11 12">
    <name type="scientific">Papaver atlanticum</name>
    <dbReference type="NCBI Taxonomy" id="357466"/>
    <lineage>
        <taxon>Eukaryota</taxon>
        <taxon>Viridiplantae</taxon>
        <taxon>Streptophyta</taxon>
        <taxon>Embryophyta</taxon>
        <taxon>Tracheophyta</taxon>
        <taxon>Spermatophyta</taxon>
        <taxon>Magnoliopsida</taxon>
        <taxon>Ranunculales</taxon>
        <taxon>Papaveraceae</taxon>
        <taxon>Papaveroideae</taxon>
        <taxon>Papaver</taxon>
    </lineage>
</organism>
<accession>A0AAD4XV59</accession>
<comment type="caution">
    <text evidence="11">The sequence shown here is derived from an EMBL/GenBank/DDBJ whole genome shotgun (WGS) entry which is preliminary data.</text>
</comment>
<evidence type="ECO:0000256" key="6">
    <source>
        <dbReference type="ARBA" id="ARBA00022777"/>
    </source>
</evidence>
<proteinExistence type="predicted"/>
<keyword evidence="7" id="KW-0067">ATP-binding</keyword>
<keyword evidence="4" id="KW-0812">Transmembrane</keyword>
<evidence type="ECO:0000256" key="7">
    <source>
        <dbReference type="ARBA" id="ARBA00022840"/>
    </source>
</evidence>
<evidence type="ECO:0000256" key="5">
    <source>
        <dbReference type="ARBA" id="ARBA00022741"/>
    </source>
</evidence>
<feature type="domain" description="Protein kinase" evidence="10">
    <location>
        <begin position="1"/>
        <end position="110"/>
    </location>
</feature>
<dbReference type="Gene3D" id="1.10.510.10">
    <property type="entry name" value="Transferase(Phosphotransferase) domain 1"/>
    <property type="match status" value="1"/>
</dbReference>
<dbReference type="GO" id="GO:0004672">
    <property type="term" value="F:protein kinase activity"/>
    <property type="evidence" value="ECO:0007669"/>
    <property type="project" value="InterPro"/>
</dbReference>
<dbReference type="InterPro" id="IPR052232">
    <property type="entry name" value="RLK_Ser/Thr-Kinase"/>
</dbReference>
<dbReference type="Pfam" id="PF07714">
    <property type="entry name" value="PK_Tyr_Ser-Thr"/>
    <property type="match status" value="1"/>
</dbReference>
<dbReference type="InterPro" id="IPR000719">
    <property type="entry name" value="Prot_kinase_dom"/>
</dbReference>
<keyword evidence="5" id="KW-0547">Nucleotide-binding</keyword>
<keyword evidence="6" id="KW-0418">Kinase</keyword>
<dbReference type="InterPro" id="IPR001245">
    <property type="entry name" value="Ser-Thr/Tyr_kinase_cat_dom"/>
</dbReference>